<feature type="region of interest" description="Disordered" evidence="1">
    <location>
        <begin position="118"/>
        <end position="147"/>
    </location>
</feature>
<feature type="compositionally biased region" description="Basic and acidic residues" evidence="1">
    <location>
        <begin position="120"/>
        <end position="147"/>
    </location>
</feature>
<keyword evidence="3" id="KW-1185">Reference proteome</keyword>
<evidence type="ECO:0000313" key="2">
    <source>
        <dbReference type="EMBL" id="WGK94702.1"/>
    </source>
</evidence>
<evidence type="ECO:0000313" key="3">
    <source>
        <dbReference type="Proteomes" id="UP001232117"/>
    </source>
</evidence>
<protein>
    <recommendedName>
        <fullName evidence="4">LTXXQ motif family protein</fullName>
    </recommendedName>
</protein>
<evidence type="ECO:0008006" key="4">
    <source>
        <dbReference type="Google" id="ProtNLM"/>
    </source>
</evidence>
<dbReference type="Proteomes" id="UP001232117">
    <property type="component" value="Chromosome"/>
</dbReference>
<dbReference type="RefSeq" id="WP_264532568.1">
    <property type="nucleotide sequence ID" value="NZ_CP092332.1"/>
</dbReference>
<proteinExistence type="predicted"/>
<gene>
    <name evidence="2" type="ORF">MG292_00290</name>
</gene>
<reference evidence="2 3" key="1">
    <citation type="submission" date="2022-02" db="EMBL/GenBank/DDBJ databases">
        <authorList>
            <person name="Cha I.-T."/>
            <person name="Lee K.-E."/>
            <person name="Park S.-J."/>
        </authorList>
    </citation>
    <scope>NUCLEOTIDE SEQUENCE [LARGE SCALE GENOMIC DNA]</scope>
    <source>
        <strain evidence="2 3">K3R-10</strain>
    </source>
</reference>
<reference evidence="2 3" key="2">
    <citation type="submission" date="2023-06" db="EMBL/GenBank/DDBJ databases">
        <title>Complete Genome Sequence of Flavobacterium keumense K3R-10.</title>
        <authorList>
            <person name="Jeong H."/>
            <person name="Jhang S.Y."/>
            <person name="Kim J.N."/>
        </authorList>
    </citation>
    <scope>NUCLEOTIDE SEQUENCE [LARGE SCALE GENOMIC DNA]</scope>
    <source>
        <strain evidence="2 3">K3R-10</strain>
    </source>
</reference>
<sequence length="147" mass="17502">MKKVFIVAVLALGLNSFAQDRKERPSREKMEQMTPEQRNQLLVKKMTLDLDLNAKQQEQVGEIIAEQSAKREAMKTERKAKMEAAKAERLEMKNKMLDNQIEMKNKMKSILSADQFAKWESQREKNREKMGERMENWREKRKSEKRE</sequence>
<evidence type="ECO:0000256" key="1">
    <source>
        <dbReference type="SAM" id="MobiDB-lite"/>
    </source>
</evidence>
<accession>A0ABY8N583</accession>
<organism evidence="2 3">
    <name type="scientific">Flavobacterium keumense</name>
    <dbReference type="NCBI Taxonomy" id="1306518"/>
    <lineage>
        <taxon>Bacteria</taxon>
        <taxon>Pseudomonadati</taxon>
        <taxon>Bacteroidota</taxon>
        <taxon>Flavobacteriia</taxon>
        <taxon>Flavobacteriales</taxon>
        <taxon>Flavobacteriaceae</taxon>
        <taxon>Flavobacterium</taxon>
    </lineage>
</organism>
<name>A0ABY8N583_9FLAO</name>
<dbReference type="EMBL" id="CP092332">
    <property type="protein sequence ID" value="WGK94702.1"/>
    <property type="molecule type" value="Genomic_DNA"/>
</dbReference>